<protein>
    <recommendedName>
        <fullName evidence="3">Outer membrane protein beta-barrel domain-containing protein</fullName>
    </recommendedName>
</protein>
<dbReference type="RefSeq" id="WP_076357727.1">
    <property type="nucleotide sequence ID" value="NZ_FTNZ01000016.1"/>
</dbReference>
<evidence type="ECO:0008006" key="3">
    <source>
        <dbReference type="Google" id="ProtNLM"/>
    </source>
</evidence>
<sequence>MKLFFNIPILILFFFSEIYYSQSNYSLGITFGSGINIYKNNLSTNENHFSSNKPLSFYLGLKLSKNLDEENKLFSELLFTRKKIEYEYNINEPEIPFTNKEVVGQKYDCISLFVGYRRLFNVNEKLIYIEASIGADYNNNVMSYNEGNGESQDGLNDAVYFENFYNTNLGEKSYTISTNLGFGLNFGLRNQYDIGLSMNFPIQKIQAKESIYQYIWNYKNKNYVHELNYIGNIYYPSIRFTYYVF</sequence>
<gene>
    <name evidence="1" type="ORF">SAMN05421768_11615</name>
</gene>
<name>A0A1N7KN97_9FLAO</name>
<accession>A0A1N7KN97</accession>
<evidence type="ECO:0000313" key="2">
    <source>
        <dbReference type="Proteomes" id="UP000186106"/>
    </source>
</evidence>
<dbReference type="Proteomes" id="UP000186106">
    <property type="component" value="Unassembled WGS sequence"/>
</dbReference>
<dbReference type="STRING" id="112234.SAMN05421768_11615"/>
<evidence type="ECO:0000313" key="1">
    <source>
        <dbReference type="EMBL" id="SIS63065.1"/>
    </source>
</evidence>
<dbReference type="EMBL" id="FTNZ01000016">
    <property type="protein sequence ID" value="SIS63065.1"/>
    <property type="molecule type" value="Genomic_DNA"/>
</dbReference>
<reference evidence="1 2" key="1">
    <citation type="submission" date="2017-01" db="EMBL/GenBank/DDBJ databases">
        <authorList>
            <person name="Mah S.A."/>
            <person name="Swanson W.J."/>
            <person name="Moy G.W."/>
            <person name="Vacquier V.D."/>
        </authorList>
    </citation>
    <scope>NUCLEOTIDE SEQUENCE [LARGE SCALE GENOMIC DNA]</scope>
    <source>
        <strain evidence="1 2">DSM 16927</strain>
    </source>
</reference>
<dbReference type="AlphaFoldDB" id="A0A1N7KN97"/>
<organism evidence="1 2">
    <name type="scientific">Chryseobacterium joostei</name>
    <dbReference type="NCBI Taxonomy" id="112234"/>
    <lineage>
        <taxon>Bacteria</taxon>
        <taxon>Pseudomonadati</taxon>
        <taxon>Bacteroidota</taxon>
        <taxon>Flavobacteriia</taxon>
        <taxon>Flavobacteriales</taxon>
        <taxon>Weeksellaceae</taxon>
        <taxon>Chryseobacterium group</taxon>
        <taxon>Chryseobacterium</taxon>
    </lineage>
</organism>
<proteinExistence type="predicted"/>